<feature type="transmembrane region" description="Helical" evidence="9">
    <location>
        <begin position="333"/>
        <end position="351"/>
    </location>
</feature>
<evidence type="ECO:0000256" key="2">
    <source>
        <dbReference type="ARBA" id="ARBA00022448"/>
    </source>
</evidence>
<dbReference type="FunFam" id="1.20.1250.20:FF:000386">
    <property type="entry name" value="MFS general substrate transporter"/>
    <property type="match status" value="1"/>
</dbReference>
<dbReference type="Gene3D" id="1.20.1250.20">
    <property type="entry name" value="MFS general substrate transporter like domains"/>
    <property type="match status" value="2"/>
</dbReference>
<dbReference type="AlphaFoldDB" id="A0AAF0Y9E5"/>
<dbReference type="GO" id="GO:0005886">
    <property type="term" value="C:plasma membrane"/>
    <property type="evidence" value="ECO:0007669"/>
    <property type="project" value="UniProtKB-SubCell"/>
</dbReference>
<dbReference type="FunFam" id="1.20.1250.20:FF:000065">
    <property type="entry name" value="Putative MFS pantothenate transporter"/>
    <property type="match status" value="1"/>
</dbReference>
<feature type="transmembrane region" description="Helical" evidence="9">
    <location>
        <begin position="181"/>
        <end position="202"/>
    </location>
</feature>
<feature type="transmembrane region" description="Helical" evidence="9">
    <location>
        <begin position="393"/>
        <end position="411"/>
    </location>
</feature>
<keyword evidence="5 9" id="KW-1133">Transmembrane helix</keyword>
<dbReference type="Proteomes" id="UP000827549">
    <property type="component" value="Chromosome 3"/>
</dbReference>
<evidence type="ECO:0000256" key="8">
    <source>
        <dbReference type="SAM" id="MobiDB-lite"/>
    </source>
</evidence>
<gene>
    <name evidence="10" type="primary">liz1_5</name>
    <name evidence="10" type="ORF">LOC62_03G003923</name>
</gene>
<feature type="transmembrane region" description="Helical" evidence="9">
    <location>
        <begin position="277"/>
        <end position="296"/>
    </location>
</feature>
<dbReference type="EMBL" id="CP086716">
    <property type="protein sequence ID" value="WOO80406.1"/>
    <property type="molecule type" value="Genomic_DNA"/>
</dbReference>
<organism evidence="10 11">
    <name type="scientific">Vanrija pseudolonga</name>
    <dbReference type="NCBI Taxonomy" id="143232"/>
    <lineage>
        <taxon>Eukaryota</taxon>
        <taxon>Fungi</taxon>
        <taxon>Dikarya</taxon>
        <taxon>Basidiomycota</taxon>
        <taxon>Agaricomycotina</taxon>
        <taxon>Tremellomycetes</taxon>
        <taxon>Trichosporonales</taxon>
        <taxon>Trichosporonaceae</taxon>
        <taxon>Vanrija</taxon>
    </lineage>
</organism>
<dbReference type="PANTHER" id="PTHR43791:SF39">
    <property type="entry name" value="TRANSPORTER LIZ1_SEO1, PUTATIVE (AFU_ORTHOLOGUE AFUA_3G00980)-RELATED"/>
    <property type="match status" value="1"/>
</dbReference>
<feature type="transmembrane region" description="Helical" evidence="9">
    <location>
        <begin position="214"/>
        <end position="236"/>
    </location>
</feature>
<feature type="transmembrane region" description="Helical" evidence="9">
    <location>
        <begin position="363"/>
        <end position="381"/>
    </location>
</feature>
<dbReference type="PANTHER" id="PTHR43791">
    <property type="entry name" value="PERMEASE-RELATED"/>
    <property type="match status" value="1"/>
</dbReference>
<feature type="transmembrane region" description="Helical" evidence="9">
    <location>
        <begin position="456"/>
        <end position="477"/>
    </location>
</feature>
<dbReference type="Pfam" id="PF07690">
    <property type="entry name" value="MFS_1"/>
    <property type="match status" value="1"/>
</dbReference>
<reference evidence="10" key="1">
    <citation type="submission" date="2023-10" db="EMBL/GenBank/DDBJ databases">
        <authorList>
            <person name="Noh H."/>
        </authorList>
    </citation>
    <scope>NUCLEOTIDE SEQUENCE</scope>
    <source>
        <strain evidence="10">DUCC4014</strain>
    </source>
</reference>
<evidence type="ECO:0000256" key="6">
    <source>
        <dbReference type="ARBA" id="ARBA00023136"/>
    </source>
</evidence>
<accession>A0AAF0Y9E5</accession>
<evidence type="ECO:0000256" key="9">
    <source>
        <dbReference type="SAM" id="Phobius"/>
    </source>
</evidence>
<evidence type="ECO:0000256" key="1">
    <source>
        <dbReference type="ARBA" id="ARBA00004651"/>
    </source>
</evidence>
<evidence type="ECO:0000256" key="3">
    <source>
        <dbReference type="ARBA" id="ARBA00022475"/>
    </source>
</evidence>
<comment type="similarity">
    <text evidence="7">Belongs to the major facilitator superfamily. Allantoate permease family.</text>
</comment>
<keyword evidence="11" id="KW-1185">Reference proteome</keyword>
<dbReference type="SUPFAM" id="SSF103473">
    <property type="entry name" value="MFS general substrate transporter"/>
    <property type="match status" value="1"/>
</dbReference>
<evidence type="ECO:0000313" key="10">
    <source>
        <dbReference type="EMBL" id="WOO80406.1"/>
    </source>
</evidence>
<feature type="transmembrane region" description="Helical" evidence="9">
    <location>
        <begin position="423"/>
        <end position="444"/>
    </location>
</feature>
<comment type="subcellular location">
    <subcellularLocation>
        <location evidence="1">Cell membrane</location>
        <topology evidence="1">Multi-pass membrane protein</topology>
    </subcellularLocation>
</comment>
<evidence type="ECO:0000256" key="5">
    <source>
        <dbReference type="ARBA" id="ARBA00022989"/>
    </source>
</evidence>
<name>A0AAF0Y9E5_9TREE</name>
<evidence type="ECO:0000256" key="4">
    <source>
        <dbReference type="ARBA" id="ARBA00022692"/>
    </source>
</evidence>
<feature type="region of interest" description="Disordered" evidence="8">
    <location>
        <begin position="490"/>
        <end position="511"/>
    </location>
</feature>
<keyword evidence="6 9" id="KW-0472">Membrane</keyword>
<evidence type="ECO:0000313" key="11">
    <source>
        <dbReference type="Proteomes" id="UP000827549"/>
    </source>
</evidence>
<evidence type="ECO:0000256" key="7">
    <source>
        <dbReference type="ARBA" id="ARBA00037968"/>
    </source>
</evidence>
<keyword evidence="3" id="KW-1003">Cell membrane</keyword>
<dbReference type="InterPro" id="IPR011701">
    <property type="entry name" value="MFS"/>
</dbReference>
<sequence>MGSELDVVKAEPAPPTSTWKGKIWDTFDLPPEERKLLFKVDAVILTLASVGYFLKNLDQANVTNAFLSGMKEDLGMLGNELVTANTLYTVGYVIGQVPCNLLLTRVPARYVLPAVSLLPSAGGTDESWNSDGECAPSHATPSKTLYALRFLIGLFESGFYPGIHYILGGWYTSREIGKRSVIFWVAGGSGPMFSGYLQAAAFKNLNGVNGLAGWRWMFIIDAIVTLPVAVASFFFLPGLPLQDAKDWWLTEEEHELAKERMLRAGRKGKEPWTRAKLVTLFTSWKTYMMPMLYVLWNNGFGQNPMGFWLKSFNSKTNPPVPGRTYTVPQINTYPTITTALWITGGLVFAWLSDGPFKGRRWPFIYIGAFITLAWVISLRQIPLYGSIKTHYALYWLLQSGGGAGALILAWINEASEDTETRAILVAWANDLAYIMQCIGPLFYWKTTDFPAAKKGYASQIGLQCVLVAWTTAVLWLLRRDKLKGLKVRADDEGSDARDEQSSDGVNEDLKV</sequence>
<proteinExistence type="inferred from homology"/>
<dbReference type="GO" id="GO:0022857">
    <property type="term" value="F:transmembrane transporter activity"/>
    <property type="evidence" value="ECO:0007669"/>
    <property type="project" value="InterPro"/>
</dbReference>
<keyword evidence="2" id="KW-0813">Transport</keyword>
<keyword evidence="4 9" id="KW-0812">Transmembrane</keyword>
<dbReference type="RefSeq" id="XP_062626438.1">
    <property type="nucleotide sequence ID" value="XM_062770454.1"/>
</dbReference>
<feature type="compositionally biased region" description="Basic and acidic residues" evidence="8">
    <location>
        <begin position="490"/>
        <end position="500"/>
    </location>
</feature>
<dbReference type="InterPro" id="IPR036259">
    <property type="entry name" value="MFS_trans_sf"/>
</dbReference>
<dbReference type="GeneID" id="87807164"/>
<protein>
    <submittedName>
        <fullName evidence="10">Pantothenate transporter liz1</fullName>
    </submittedName>
</protein>